<sequence>MTMAADLPLSGLVVVDMSQFLSGPYCSLRLLDLGARVIKIERPDGGDLSRRLYLSDTEIGGDSTIFHAINRAKESFAVDLKNEDDLKALRGLLAKADVLIQNFRPGVIERLGLDYEHVRTLNPRLIYASISGYGEEGPWVKRPGQDLLAQARSGVMWLNGDEDQGPVPFGLAIADMLAGAACAQGILAALVRRGITGEGGHVETSLLEALIDFQFEVLTTHLNDGRRLPRRSSFRSAHAYLAAPYGVYPAKDGFLAIAMTPIPKLADLLEIDALAPYRDQPPTWFTARDEIKVIIAQRIAQKSVDEWLAILEPADIWCAKVLNWNEMLESEGFKALDLLQTVTREDGVVIHTTRSPLRVDGVRARVERAAPLVGEHSGKIRAEFGL</sequence>
<dbReference type="InterPro" id="IPR003673">
    <property type="entry name" value="CoA-Trfase_fam_III"/>
</dbReference>
<dbReference type="AlphaFoldDB" id="A0A3P3GAR8"/>
<keyword evidence="3" id="KW-1185">Reference proteome</keyword>
<dbReference type="EMBL" id="RQXT01000001">
    <property type="protein sequence ID" value="RRI07971.1"/>
    <property type="molecule type" value="Genomic_DNA"/>
</dbReference>
<dbReference type="PANTHER" id="PTHR48207:SF4">
    <property type="entry name" value="BLL6097 PROTEIN"/>
    <property type="match status" value="1"/>
</dbReference>
<proteinExistence type="predicted"/>
<organism evidence="2 3">
    <name type="scientific">Mesorhizobium tamadayense</name>
    <dbReference type="NCBI Taxonomy" id="425306"/>
    <lineage>
        <taxon>Bacteria</taxon>
        <taxon>Pseudomonadati</taxon>
        <taxon>Pseudomonadota</taxon>
        <taxon>Alphaproteobacteria</taxon>
        <taxon>Hyphomicrobiales</taxon>
        <taxon>Phyllobacteriaceae</taxon>
        <taxon>Mesorhizobium</taxon>
    </lineage>
</organism>
<dbReference type="InterPro" id="IPR023606">
    <property type="entry name" value="CoA-Trfase_III_dom_1_sf"/>
</dbReference>
<dbReference type="GO" id="GO:0008410">
    <property type="term" value="F:CoA-transferase activity"/>
    <property type="evidence" value="ECO:0007669"/>
    <property type="project" value="TreeGrafter"/>
</dbReference>
<dbReference type="Gene3D" id="3.40.50.10540">
    <property type="entry name" value="Crotonobetainyl-coa:carnitine coa-transferase, domain 1"/>
    <property type="match status" value="1"/>
</dbReference>
<dbReference type="InterPro" id="IPR044855">
    <property type="entry name" value="CoA-Trfase_III_dom3_sf"/>
</dbReference>
<comment type="caution">
    <text evidence="2">The sequence shown here is derived from an EMBL/GenBank/DDBJ whole genome shotgun (WGS) entry which is preliminary data.</text>
</comment>
<reference evidence="2 3" key="1">
    <citation type="submission" date="2018-11" db="EMBL/GenBank/DDBJ databases">
        <title>the genome of Mesorhizobium tamadayense DSM 28320.</title>
        <authorList>
            <person name="Gao J."/>
        </authorList>
    </citation>
    <scope>NUCLEOTIDE SEQUENCE [LARGE SCALE GENOMIC DNA]</scope>
    <source>
        <strain evidence="2 3">DSM 28320</strain>
    </source>
</reference>
<dbReference type="OrthoDB" id="9806585at2"/>
<dbReference type="Proteomes" id="UP000273786">
    <property type="component" value="Unassembled WGS sequence"/>
</dbReference>
<dbReference type="Gene3D" id="3.30.1540.10">
    <property type="entry name" value="formyl-coa transferase, domain 3"/>
    <property type="match status" value="1"/>
</dbReference>
<name>A0A3P3GAR8_9HYPH</name>
<gene>
    <name evidence="2" type="ORF">EH240_01670</name>
</gene>
<evidence type="ECO:0000313" key="3">
    <source>
        <dbReference type="Proteomes" id="UP000273786"/>
    </source>
</evidence>
<dbReference type="PANTHER" id="PTHR48207">
    <property type="entry name" value="SUCCINATE--HYDROXYMETHYLGLUTARATE COA-TRANSFERASE"/>
    <property type="match status" value="1"/>
</dbReference>
<protein>
    <submittedName>
        <fullName evidence="2">CoA transferase</fullName>
    </submittedName>
</protein>
<evidence type="ECO:0000256" key="1">
    <source>
        <dbReference type="ARBA" id="ARBA00022679"/>
    </source>
</evidence>
<dbReference type="InterPro" id="IPR050483">
    <property type="entry name" value="CoA-transferase_III_domain"/>
</dbReference>
<evidence type="ECO:0000313" key="2">
    <source>
        <dbReference type="EMBL" id="RRI07971.1"/>
    </source>
</evidence>
<dbReference type="Pfam" id="PF02515">
    <property type="entry name" value="CoA_transf_3"/>
    <property type="match status" value="1"/>
</dbReference>
<accession>A0A3P3GAR8</accession>
<keyword evidence="1 2" id="KW-0808">Transferase</keyword>
<dbReference type="SUPFAM" id="SSF89796">
    <property type="entry name" value="CoA-transferase family III (CaiB/BaiF)"/>
    <property type="match status" value="1"/>
</dbReference>